<dbReference type="KEGG" id="bwa:HLV38_04120"/>
<name>A0A6M8J1I5_9ACTN</name>
<gene>
    <name evidence="2" type="ORF">HLV38_04120</name>
</gene>
<proteinExistence type="predicted"/>
<dbReference type="AlphaFoldDB" id="A0A6M8J1I5"/>
<feature type="compositionally biased region" description="Basic and acidic residues" evidence="1">
    <location>
        <begin position="19"/>
        <end position="35"/>
    </location>
</feature>
<keyword evidence="3" id="KW-1185">Reference proteome</keyword>
<dbReference type="RefSeq" id="WP_173164510.1">
    <property type="nucleotide sequence ID" value="NZ_CP053716.1"/>
</dbReference>
<feature type="region of interest" description="Disordered" evidence="1">
    <location>
        <begin position="1"/>
        <end position="38"/>
    </location>
</feature>
<dbReference type="EMBL" id="CP053716">
    <property type="protein sequence ID" value="QKF07394.1"/>
    <property type="molecule type" value="Genomic_DNA"/>
</dbReference>
<reference evidence="3" key="1">
    <citation type="submission" date="2020-05" db="EMBL/GenBank/DDBJ databases">
        <title>Novel species in genus Nocardioides.</title>
        <authorList>
            <person name="Zhang G."/>
        </authorList>
    </citation>
    <scope>NUCLEOTIDE SEQUENCE [LARGE SCALE GENOMIC DNA]</scope>
    <source>
        <strain evidence="3">zg-1050</strain>
    </source>
</reference>
<organism evidence="2 3">
    <name type="scientific">Berryella wangjianweii</name>
    <dbReference type="NCBI Taxonomy" id="2734634"/>
    <lineage>
        <taxon>Bacteria</taxon>
        <taxon>Bacillati</taxon>
        <taxon>Actinomycetota</taxon>
        <taxon>Coriobacteriia</taxon>
        <taxon>Eggerthellales</taxon>
        <taxon>Eggerthellaceae</taxon>
        <taxon>Berryella</taxon>
    </lineage>
</organism>
<evidence type="ECO:0000313" key="2">
    <source>
        <dbReference type="EMBL" id="QKF07394.1"/>
    </source>
</evidence>
<evidence type="ECO:0000256" key="1">
    <source>
        <dbReference type="SAM" id="MobiDB-lite"/>
    </source>
</evidence>
<evidence type="ECO:0000313" key="3">
    <source>
        <dbReference type="Proteomes" id="UP000503297"/>
    </source>
</evidence>
<protein>
    <submittedName>
        <fullName evidence="2">Uncharacterized protein</fullName>
    </submittedName>
</protein>
<dbReference type="Proteomes" id="UP000503297">
    <property type="component" value="Chromosome"/>
</dbReference>
<accession>A0A6M8J1I5</accession>
<sequence length="74" mass="7982">MSAEGRSASRPHGPAGRALARERAEVRRAEGRSGREVGLTPGAFRRMYASKDGLVSLFEGRDGHLTCVRTSRLG</sequence>